<evidence type="ECO:0000313" key="2">
    <source>
        <dbReference type="EMBL" id="KAF7491792.1"/>
    </source>
</evidence>
<dbReference type="GO" id="GO:1905762">
    <property type="term" value="F:CCR4-NOT complex binding"/>
    <property type="evidence" value="ECO:0007669"/>
    <property type="project" value="TreeGrafter"/>
</dbReference>
<organism evidence="2">
    <name type="scientific">Sarcoptes scabiei</name>
    <name type="common">Itch mite</name>
    <name type="synonym">Acarus scabiei</name>
    <dbReference type="NCBI Taxonomy" id="52283"/>
    <lineage>
        <taxon>Eukaryota</taxon>
        <taxon>Metazoa</taxon>
        <taxon>Ecdysozoa</taxon>
        <taxon>Arthropoda</taxon>
        <taxon>Chelicerata</taxon>
        <taxon>Arachnida</taxon>
        <taxon>Acari</taxon>
        <taxon>Acariformes</taxon>
        <taxon>Sarcoptiformes</taxon>
        <taxon>Astigmata</taxon>
        <taxon>Psoroptidia</taxon>
        <taxon>Sarcoptoidea</taxon>
        <taxon>Sarcoptidae</taxon>
        <taxon>Sarcoptinae</taxon>
        <taxon>Sarcoptes</taxon>
    </lineage>
</organism>
<dbReference type="Pfam" id="PF01936">
    <property type="entry name" value="NYN"/>
    <property type="match status" value="1"/>
</dbReference>
<dbReference type="AlphaFoldDB" id="A0A834R7Q8"/>
<gene>
    <name evidence="2" type="primary">SSS_531g</name>
    <name evidence="2" type="ORF">SSS_531</name>
</gene>
<proteinExistence type="predicted"/>
<evidence type="ECO:0000259" key="1">
    <source>
        <dbReference type="Pfam" id="PF01936"/>
    </source>
</evidence>
<dbReference type="GO" id="GO:0004540">
    <property type="term" value="F:RNA nuclease activity"/>
    <property type="evidence" value="ECO:0007669"/>
    <property type="project" value="InterPro"/>
</dbReference>
<dbReference type="GO" id="GO:0005777">
    <property type="term" value="C:peroxisome"/>
    <property type="evidence" value="ECO:0007669"/>
    <property type="project" value="InterPro"/>
</dbReference>
<dbReference type="GO" id="GO:0010468">
    <property type="term" value="P:regulation of gene expression"/>
    <property type="evidence" value="ECO:0007669"/>
    <property type="project" value="InterPro"/>
</dbReference>
<evidence type="ECO:0000313" key="4">
    <source>
        <dbReference type="Proteomes" id="UP000070412"/>
    </source>
</evidence>
<evidence type="ECO:0000313" key="3">
    <source>
        <dbReference type="EnsemblMetazoa" id="KAF7491792.1"/>
    </source>
</evidence>
<protein>
    <submittedName>
        <fullName evidence="2">Meiosis arrest female protein 1</fullName>
    </submittedName>
</protein>
<name>A0A834R7Q8_SARSC</name>
<dbReference type="PANTHER" id="PTHR14379:SF3">
    <property type="entry name" value="MEIOSIS REGULATOR AND MRNA STABILITY FACTOR 1"/>
    <property type="match status" value="1"/>
</dbReference>
<dbReference type="EnsemblMetazoa" id="SSS_531s_mrna">
    <property type="protein sequence ID" value="KAF7491792.1"/>
    <property type="gene ID" value="SSS_531"/>
</dbReference>
<dbReference type="Gene3D" id="3.40.50.1010">
    <property type="entry name" value="5'-nuclease"/>
    <property type="match status" value="1"/>
</dbReference>
<accession>A0A834R7Q8</accession>
<feature type="domain" description="NYN" evidence="1">
    <location>
        <begin position="50"/>
        <end position="187"/>
    </location>
</feature>
<dbReference type="Gene3D" id="3.30.70.330">
    <property type="match status" value="1"/>
</dbReference>
<reference evidence="3" key="3">
    <citation type="submission" date="2022-06" db="UniProtKB">
        <authorList>
            <consortium name="EnsemblMetazoa"/>
        </authorList>
    </citation>
    <scope>IDENTIFICATION</scope>
</reference>
<reference evidence="2" key="2">
    <citation type="submission" date="2020-01" db="EMBL/GenBank/DDBJ databases">
        <authorList>
            <person name="Korhonen P.K.K."/>
            <person name="Guangxu M.G."/>
            <person name="Wang T.W."/>
            <person name="Stroehlein A.J.S."/>
            <person name="Young N.D."/>
            <person name="Ang C.-S.A."/>
            <person name="Fernando D.W.F."/>
            <person name="Lu H.L."/>
            <person name="Taylor S.T."/>
            <person name="Ehtesham M.E.M."/>
            <person name="Najaraj S.H.N."/>
            <person name="Harsha G.H.G."/>
            <person name="Madugundu A.M."/>
            <person name="Renuse S.R."/>
            <person name="Holt D.H."/>
            <person name="Pandey A.P."/>
            <person name="Papenfuss A.P."/>
            <person name="Gasser R.B.G."/>
            <person name="Fischer K.F."/>
        </authorList>
    </citation>
    <scope>NUCLEOTIDE SEQUENCE</scope>
    <source>
        <strain evidence="2">SSS_KF_BRIS2020</strain>
    </source>
</reference>
<dbReference type="InterPro" id="IPR021139">
    <property type="entry name" value="NYN"/>
</dbReference>
<dbReference type="EMBL" id="WVUK01000058">
    <property type="protein sequence ID" value="KAF7491792.1"/>
    <property type="molecule type" value="Genomic_DNA"/>
</dbReference>
<keyword evidence="4" id="KW-1185">Reference proteome</keyword>
<dbReference type="Proteomes" id="UP000070412">
    <property type="component" value="Unassembled WGS sequence"/>
</dbReference>
<dbReference type="InterPro" id="IPR012677">
    <property type="entry name" value="Nucleotide-bd_a/b_plait_sf"/>
</dbReference>
<dbReference type="OrthoDB" id="6511403at2759"/>
<dbReference type="InterPro" id="IPR024768">
    <property type="entry name" value="Marf1"/>
</dbReference>
<dbReference type="PANTHER" id="PTHR14379">
    <property type="entry name" value="LIMKAIN B LKAP"/>
    <property type="match status" value="1"/>
</dbReference>
<sequence>MAATSMLSSKQNQINRLDTNFYLNLNNQYCFQYDPNRRFNQACKQGRTPVGLFWDIENCSIPRGTNVSDLISRIRNFLPRFNLIENEFLVVCDVYNINNSIVNELNNMQVNVIHVCSFSKNACDEKIKQMIIRFVNTHGHDCAVILFSSDINFAPILTDLKNRFGVLVILFHQKQVSSSLLASSNFHFEYNEFLTPPSRGILSTSDSLSTSKLNTDLQPTNLVISNLPKLTDKNQYRCFLNRITSSSGGRVIHIDMDQNQSTIQFKCSTDALRCQQRISNRKFQGSILNVKLEPRAILVKQPQQKQSKQIKISEHRSRIEDMNALERANICPECSLNDEKISKFNNFFLKGKPIWVNISLEELREKFFSLIRSHRNNQIPFNALPDCWLKNFHEELGNTREPKVILDHLICCIEEIKSKIYSENREKIKDMLIEHKNERDGFAIDFNSIRHHINLDTQIVNQILSPKFQSKFFYIHSYGANCWFTPSFPLLLENFVKFLIDSIELDREPSPSSLMKFIHEINPTDYGVCCIEDLLDALVKIDATKQQNIKNKQIFLLKNYLVCNYRDPILNNISIVNEMKSMEIQLIKSFLESTNFSINLEEFYRKFKQKIQSKFNLSGYNYFKNANLLMNYSEEKKFKIYFSQANSDYLQLAHDDLKFIAIGKRLISIYYQLSFLYHSLYTDQNHRDGDNLNFIPIPISMIMANYVRHYSKSKLDFHKNLSKNFEILLLKLFQNRIESRMTLIYTRRNCFLYRFNEEWLKKLIRFSWIYIIGCQNFKVQLKNSFEDFHRRFGFNFSLNLFCSEPIKEIFSLRKSKTDGLIIELNSSKQLPAKIILVMLLHESIVGQSSIDQQPFQWSLEQIDSQFYDHFGISMLYSCSNFLDVQKLETIFAEFKWCFRRFDRYNNVFQLDSEVFKSLISFDESIRCNYCESKHDTQSSVLSTNEQNETFDLIDLDIDSSENALYPRFNSTTQPNLL</sequence>
<reference evidence="4" key="1">
    <citation type="journal article" date="2020" name="PLoS Negl. Trop. Dis.">
        <title>High-quality nuclear genome for Sarcoptes scabiei-A critical resource for a neglected parasite.</title>
        <authorList>
            <person name="Korhonen P.K."/>
            <person name="Gasser R.B."/>
            <person name="Ma G."/>
            <person name="Wang T."/>
            <person name="Stroehlein A.J."/>
            <person name="Young N.D."/>
            <person name="Ang C.S."/>
            <person name="Fernando D.D."/>
            <person name="Lu H.C."/>
            <person name="Taylor S."/>
            <person name="Reynolds S.L."/>
            <person name="Mofiz E."/>
            <person name="Najaraj S.H."/>
            <person name="Gowda H."/>
            <person name="Madugundu A."/>
            <person name="Renuse S."/>
            <person name="Holt D."/>
            <person name="Pandey A."/>
            <person name="Papenfuss A.T."/>
            <person name="Fischer K."/>
        </authorList>
    </citation>
    <scope>NUCLEOTIDE SEQUENCE [LARGE SCALE GENOMIC DNA]</scope>
</reference>